<feature type="transmembrane region" description="Helical" evidence="13">
    <location>
        <begin position="424"/>
        <end position="445"/>
    </location>
</feature>
<proteinExistence type="inferred from homology"/>
<keyword evidence="10 13" id="KW-1133">Transmembrane helix</keyword>
<evidence type="ECO:0000256" key="9">
    <source>
        <dbReference type="ARBA" id="ARBA00022967"/>
    </source>
</evidence>
<dbReference type="SUPFAM" id="SSF56784">
    <property type="entry name" value="HAD-like"/>
    <property type="match status" value="1"/>
</dbReference>
<evidence type="ECO:0000256" key="10">
    <source>
        <dbReference type="ARBA" id="ARBA00022989"/>
    </source>
</evidence>
<evidence type="ECO:0000256" key="1">
    <source>
        <dbReference type="ARBA" id="ARBA00004651"/>
    </source>
</evidence>
<feature type="transmembrane region" description="Helical" evidence="13">
    <location>
        <begin position="275"/>
        <end position="293"/>
    </location>
</feature>
<dbReference type="SUPFAM" id="SSF55008">
    <property type="entry name" value="HMA, heavy metal-associated domain"/>
    <property type="match status" value="1"/>
</dbReference>
<dbReference type="SUPFAM" id="SSF81665">
    <property type="entry name" value="Calcium ATPase, transmembrane domain M"/>
    <property type="match status" value="1"/>
</dbReference>
<dbReference type="PROSITE" id="PS00154">
    <property type="entry name" value="ATPASE_E1_E2"/>
    <property type="match status" value="1"/>
</dbReference>
<dbReference type="PROSITE" id="PS50846">
    <property type="entry name" value="HMA_2"/>
    <property type="match status" value="1"/>
</dbReference>
<dbReference type="Pfam" id="PF00702">
    <property type="entry name" value="Hydrolase"/>
    <property type="match status" value="1"/>
</dbReference>
<dbReference type="Gene3D" id="3.40.1110.10">
    <property type="entry name" value="Calcium-transporting ATPase, cytoplasmic domain N"/>
    <property type="match status" value="1"/>
</dbReference>
<organism evidence="15 16">
    <name type="scientific">Rurimicrobium arvi</name>
    <dbReference type="NCBI Taxonomy" id="2049916"/>
    <lineage>
        <taxon>Bacteria</taxon>
        <taxon>Pseudomonadati</taxon>
        <taxon>Bacteroidota</taxon>
        <taxon>Chitinophagia</taxon>
        <taxon>Chitinophagales</taxon>
        <taxon>Chitinophagaceae</taxon>
        <taxon>Rurimicrobium</taxon>
    </lineage>
</organism>
<dbReference type="Gene3D" id="3.40.50.1000">
    <property type="entry name" value="HAD superfamily/HAD-like"/>
    <property type="match status" value="1"/>
</dbReference>
<feature type="domain" description="HMA" evidence="14">
    <location>
        <begin position="95"/>
        <end position="161"/>
    </location>
</feature>
<evidence type="ECO:0000256" key="5">
    <source>
        <dbReference type="ARBA" id="ARBA00022553"/>
    </source>
</evidence>
<evidence type="ECO:0000256" key="13">
    <source>
        <dbReference type="SAM" id="Phobius"/>
    </source>
</evidence>
<dbReference type="InterPro" id="IPR023214">
    <property type="entry name" value="HAD_sf"/>
</dbReference>
<evidence type="ECO:0000256" key="4">
    <source>
        <dbReference type="ARBA" id="ARBA00022475"/>
    </source>
</evidence>
<evidence type="ECO:0000313" key="15">
    <source>
        <dbReference type="EMBL" id="GAA4451772.1"/>
    </source>
</evidence>
<dbReference type="InterPro" id="IPR021993">
    <property type="entry name" value="ATPase-cat-bd"/>
</dbReference>
<evidence type="ECO:0000256" key="8">
    <source>
        <dbReference type="ARBA" id="ARBA00022842"/>
    </source>
</evidence>
<accession>A0ABP8MK08</accession>
<evidence type="ECO:0000256" key="11">
    <source>
        <dbReference type="ARBA" id="ARBA00023065"/>
    </source>
</evidence>
<gene>
    <name evidence="15" type="ORF">GCM10023092_09750</name>
</gene>
<keyword evidence="4" id="KW-1003">Cell membrane</keyword>
<evidence type="ECO:0000256" key="2">
    <source>
        <dbReference type="ARBA" id="ARBA00006024"/>
    </source>
</evidence>
<comment type="caution">
    <text evidence="15">The sequence shown here is derived from an EMBL/GenBank/DDBJ whole genome shotgun (WGS) entry which is preliminary data.</text>
</comment>
<keyword evidence="5" id="KW-0597">Phosphoprotein</keyword>
<keyword evidence="3" id="KW-0813">Transport</keyword>
<dbReference type="InterPro" id="IPR023299">
    <property type="entry name" value="ATPase_P-typ_cyto_dom_N"/>
</dbReference>
<dbReference type="InterPro" id="IPR023298">
    <property type="entry name" value="ATPase_P-typ_TM_dom_sf"/>
</dbReference>
<dbReference type="InterPro" id="IPR001757">
    <property type="entry name" value="P_typ_ATPase"/>
</dbReference>
<feature type="transmembrane region" description="Helical" evidence="13">
    <location>
        <begin position="779"/>
        <end position="803"/>
    </location>
</feature>
<dbReference type="Gene3D" id="3.30.70.100">
    <property type="match status" value="1"/>
</dbReference>
<feature type="transmembrane region" description="Helical" evidence="13">
    <location>
        <begin position="451"/>
        <end position="471"/>
    </location>
</feature>
<keyword evidence="11" id="KW-0406">Ion transport</keyword>
<evidence type="ECO:0000256" key="7">
    <source>
        <dbReference type="ARBA" id="ARBA00022723"/>
    </source>
</evidence>
<dbReference type="InterPro" id="IPR036412">
    <property type="entry name" value="HAD-like_sf"/>
</dbReference>
<evidence type="ECO:0000259" key="14">
    <source>
        <dbReference type="PROSITE" id="PS50846"/>
    </source>
</evidence>
<dbReference type="Pfam" id="PF00122">
    <property type="entry name" value="E1-E2_ATPase"/>
    <property type="match status" value="1"/>
</dbReference>
<dbReference type="InterPro" id="IPR008250">
    <property type="entry name" value="ATPase_P-typ_transduc_dom_A_sf"/>
</dbReference>
<dbReference type="Gene3D" id="1.20.1110.10">
    <property type="entry name" value="Calcium-transporting ATPase, transmembrane domain"/>
    <property type="match status" value="1"/>
</dbReference>
<reference evidence="16" key="1">
    <citation type="journal article" date="2019" name="Int. J. Syst. Evol. Microbiol.">
        <title>The Global Catalogue of Microorganisms (GCM) 10K type strain sequencing project: providing services to taxonomists for standard genome sequencing and annotation.</title>
        <authorList>
            <consortium name="The Broad Institute Genomics Platform"/>
            <consortium name="The Broad Institute Genome Sequencing Center for Infectious Disease"/>
            <person name="Wu L."/>
            <person name="Ma J."/>
        </authorList>
    </citation>
    <scope>NUCLEOTIDE SEQUENCE [LARGE SCALE GENOMIC DNA]</scope>
    <source>
        <strain evidence="16">JCM 31921</strain>
    </source>
</reference>
<protein>
    <submittedName>
        <fullName evidence="15">Heavy metal translocating P-type ATPase metal-binding domain-containing protein</fullName>
    </submittedName>
</protein>
<evidence type="ECO:0000256" key="3">
    <source>
        <dbReference type="ARBA" id="ARBA00022448"/>
    </source>
</evidence>
<feature type="transmembrane region" description="Helical" evidence="13">
    <location>
        <begin position="251"/>
        <end position="269"/>
    </location>
</feature>
<dbReference type="CDD" id="cd00371">
    <property type="entry name" value="HMA"/>
    <property type="match status" value="1"/>
</dbReference>
<keyword evidence="7" id="KW-0479">Metal-binding</keyword>
<keyword evidence="9" id="KW-1278">Translocase</keyword>
<evidence type="ECO:0000256" key="6">
    <source>
        <dbReference type="ARBA" id="ARBA00022692"/>
    </source>
</evidence>
<dbReference type="InterPro" id="IPR018303">
    <property type="entry name" value="ATPase_P-typ_P_site"/>
</dbReference>
<evidence type="ECO:0000313" key="16">
    <source>
        <dbReference type="Proteomes" id="UP001501410"/>
    </source>
</evidence>
<keyword evidence="6 13" id="KW-0812">Transmembrane</keyword>
<dbReference type="InterPro" id="IPR006121">
    <property type="entry name" value="HMA_dom"/>
</dbReference>
<dbReference type="SUPFAM" id="SSF81653">
    <property type="entry name" value="Calcium ATPase, transduction domain A"/>
    <property type="match status" value="1"/>
</dbReference>
<comment type="subcellular location">
    <subcellularLocation>
        <location evidence="1">Cell membrane</location>
        <topology evidence="1">Multi-pass membrane protein</topology>
    </subcellularLocation>
</comment>
<keyword evidence="8" id="KW-0460">Magnesium</keyword>
<feature type="transmembrane region" description="Helical" evidence="13">
    <location>
        <begin position="217"/>
        <end position="239"/>
    </location>
</feature>
<sequence>MKQSVGSKEGQKVLCYHCGEACRDTSLHSGDKCFCCHGCKTVYDILSKNDLCTYYDLNRTPAAGAVHSFVADRFAFLDDEEVLRKLISFSDGKQSNITFYLPQIHCSSCLWLLEHASQINPHILSVRVNFTKKEAFVVFDCSQTTLRQVVETLASIGYEPHFSLQDMNPAQKKVKKHTLYKIAIAGFCFANIMMMSLPEYFSVSSYLEKEIGRTFQYLIVGLSLPVLFYCATEFFVSAWKGLRNRFLNIDLPIAAAIAITFLRSLYEIFWLHGSGYLDSMSGIVFFMLVGRYFQDQTYQFLSFDRDFKSFFPISVNVLQNGLFKPRQIEQLRVEDVIQVRNGELVPVDSLLSKGDALIDYSFVSGESLPVRVEKGSWVYAGGRQCGEAIELVVMKEVAQGYLTNLWNNAIFKEPKQRYSFIHLLSRYFTVIVLLLGLGAALYWAYAGSVSTMWNALTTILIVACPCALLLSSTFTNGNVLRGLSAHGLYLRHPDVIEDLGDIRHIVFDKTGTLTGKDGVDIRYSGVAMDEHTKLCVSRLLGQSNHPLSIAIHRYLQLDDQAIAIGSFREVPGAGIEAWIEDAHYQVGSALFTGADTLGTLSEYTRVYVRKEAQLFGYFTIRSPYRKGFLEIAPQLSKRYHLTVLSGDNDSEADFLRELLGPGHQLLFHQSPEQKLEYIQRLQEQHPGKVLMVGDGLNDAGALQKSDVGIALTEDVNNFTPASDGIMKAGSIGLLYAFLRFARAGRRIIYVSFIVSILYNIIGLYFALRGDLSPLVAALLMPASSLSIILLTYGCSSFFAARLLHKKVL</sequence>
<dbReference type="EMBL" id="BAABEZ010000013">
    <property type="protein sequence ID" value="GAA4451772.1"/>
    <property type="molecule type" value="Genomic_DNA"/>
</dbReference>
<dbReference type="NCBIfam" id="TIGR01494">
    <property type="entry name" value="ATPase_P-type"/>
    <property type="match status" value="1"/>
</dbReference>
<dbReference type="InterPro" id="IPR036163">
    <property type="entry name" value="HMA_dom_sf"/>
</dbReference>
<keyword evidence="12 13" id="KW-0472">Membrane</keyword>
<dbReference type="PANTHER" id="PTHR43520:SF5">
    <property type="entry name" value="CATION-TRANSPORTING P-TYPE ATPASE-RELATED"/>
    <property type="match status" value="1"/>
</dbReference>
<keyword evidence="16" id="KW-1185">Reference proteome</keyword>
<dbReference type="PRINTS" id="PR00119">
    <property type="entry name" value="CATATPASE"/>
</dbReference>
<dbReference type="Pfam" id="PF00403">
    <property type="entry name" value="HMA"/>
    <property type="match status" value="1"/>
</dbReference>
<dbReference type="InterPro" id="IPR059000">
    <property type="entry name" value="ATPase_P-type_domA"/>
</dbReference>
<name>A0ABP8MK08_9BACT</name>
<dbReference type="RefSeq" id="WP_344823299.1">
    <property type="nucleotide sequence ID" value="NZ_BAABEZ010000013.1"/>
</dbReference>
<evidence type="ECO:0000256" key="12">
    <source>
        <dbReference type="ARBA" id="ARBA00023136"/>
    </source>
</evidence>
<dbReference type="PANTHER" id="PTHR43520">
    <property type="entry name" value="ATP7, ISOFORM B"/>
    <property type="match status" value="1"/>
</dbReference>
<dbReference type="Proteomes" id="UP001501410">
    <property type="component" value="Unassembled WGS sequence"/>
</dbReference>
<comment type="similarity">
    <text evidence="2">Belongs to the cation transport ATPase (P-type) (TC 3.A.3) family. Type IB subfamily.</text>
</comment>
<dbReference type="Gene3D" id="2.70.150.10">
    <property type="entry name" value="Calcium-transporting ATPase, cytoplasmic transduction domain A"/>
    <property type="match status" value="1"/>
</dbReference>
<feature type="transmembrane region" description="Helical" evidence="13">
    <location>
        <begin position="179"/>
        <end position="197"/>
    </location>
</feature>
<dbReference type="Pfam" id="PF12156">
    <property type="entry name" value="ATPase-cat_bd"/>
    <property type="match status" value="1"/>
</dbReference>
<feature type="transmembrane region" description="Helical" evidence="13">
    <location>
        <begin position="747"/>
        <end position="767"/>
    </location>
</feature>